<gene>
    <name evidence="3" type="ORF">DI549_05395</name>
</gene>
<proteinExistence type="predicted"/>
<name>A0A2W5R3X8_ANCNO</name>
<dbReference type="AlphaFoldDB" id="A0A2W5R3X8"/>
<accession>A0A2W5R3X8</accession>
<keyword evidence="2 3" id="KW-0808">Transferase</keyword>
<dbReference type="PANTHER" id="PTHR34136">
    <property type="match status" value="1"/>
</dbReference>
<sequence>MIAARPAELPFCFVVTPNAAHFTRLNERQDGTFRAAYARAWLCLLDGQLPRGLARLFFGLSLPLAAGSDVTLRLLNEHIRPDDPITVIGGNPELIERLKQRFGLRRIAWQDPPMGLADRPDAMELCVDFIVANPARFVFICAGSPQSEYVALRVAERGTAVGCGLCVGSSLHFATGMVTRAPHLIRQAGLEWAYRLARNPLRHWRRVFVDSLPVLWTIARARMNPAAFGMTGGKGRDGR</sequence>
<dbReference type="EMBL" id="QFQD01000011">
    <property type="protein sequence ID" value="PZQ84326.1"/>
    <property type="molecule type" value="Genomic_DNA"/>
</dbReference>
<reference evidence="3 4" key="1">
    <citation type="submission" date="2017-08" db="EMBL/GenBank/DDBJ databases">
        <title>Infants hospitalized years apart are colonized by the same room-sourced microbial strains.</title>
        <authorList>
            <person name="Brooks B."/>
            <person name="Olm M.R."/>
            <person name="Firek B.A."/>
            <person name="Baker R."/>
            <person name="Thomas B.C."/>
            <person name="Morowitz M.J."/>
            <person name="Banfield J.F."/>
        </authorList>
    </citation>
    <scope>NUCLEOTIDE SEQUENCE [LARGE SCALE GENOMIC DNA]</scope>
    <source>
        <strain evidence="3">S2_005_001_R2_27</strain>
    </source>
</reference>
<evidence type="ECO:0000256" key="2">
    <source>
        <dbReference type="ARBA" id="ARBA00022679"/>
    </source>
</evidence>
<dbReference type="PANTHER" id="PTHR34136:SF1">
    <property type="entry name" value="UDP-N-ACETYL-D-MANNOSAMINURONIC ACID TRANSFERASE"/>
    <property type="match status" value="1"/>
</dbReference>
<evidence type="ECO:0000313" key="4">
    <source>
        <dbReference type="Proteomes" id="UP000248887"/>
    </source>
</evidence>
<organism evidence="3 4">
    <name type="scientific">Ancylobacter novellus</name>
    <name type="common">Thiobacillus novellus</name>
    <dbReference type="NCBI Taxonomy" id="921"/>
    <lineage>
        <taxon>Bacteria</taxon>
        <taxon>Pseudomonadati</taxon>
        <taxon>Pseudomonadota</taxon>
        <taxon>Alphaproteobacteria</taxon>
        <taxon>Hyphomicrobiales</taxon>
        <taxon>Xanthobacteraceae</taxon>
        <taxon>Ancylobacter</taxon>
    </lineage>
</organism>
<dbReference type="CDD" id="cd06533">
    <property type="entry name" value="Glyco_transf_WecG_TagA"/>
    <property type="match status" value="1"/>
</dbReference>
<dbReference type="GO" id="GO:0016758">
    <property type="term" value="F:hexosyltransferase activity"/>
    <property type="evidence" value="ECO:0007669"/>
    <property type="project" value="TreeGrafter"/>
</dbReference>
<comment type="caution">
    <text evidence="3">The sequence shown here is derived from an EMBL/GenBank/DDBJ whole genome shotgun (WGS) entry which is preliminary data.</text>
</comment>
<keyword evidence="1" id="KW-0328">Glycosyltransferase</keyword>
<dbReference type="Proteomes" id="UP000248887">
    <property type="component" value="Unassembled WGS sequence"/>
</dbReference>
<evidence type="ECO:0000313" key="3">
    <source>
        <dbReference type="EMBL" id="PZQ84326.1"/>
    </source>
</evidence>
<protein>
    <submittedName>
        <fullName evidence="3">Glycosyltransferase</fullName>
    </submittedName>
</protein>
<evidence type="ECO:0000256" key="1">
    <source>
        <dbReference type="ARBA" id="ARBA00022676"/>
    </source>
</evidence>
<dbReference type="InterPro" id="IPR004629">
    <property type="entry name" value="WecG_TagA_CpsF"/>
</dbReference>
<dbReference type="Pfam" id="PF03808">
    <property type="entry name" value="Glyco_tran_WecG"/>
    <property type="match status" value="1"/>
</dbReference>